<sequence>MCCPSSFLRLGLIVHFGWVSSLSCRVGVDSWKRNNTKYCNLGIKVSSSGYCKWKKPSYNKRSPSSIAPSKLCMWFFQDKNTQSPHKYNMMLLWGSLALIGIYLITWTKKKQRRALPSNQGGLARIPLKHFVRKQASQADNNNYNAAQWESFQQQVSKRGIVCVVLAAGEGSRFKASVPKVIYPFNGKPLALYALEAAQKVADGAIPTIFVVGYEKELVTRTLGNSLNYVVQDTRMGTGHAVYLVKNALPKDYSGDVIVTCADNPGVDSSLLDRLIDCHHRYKQQLGKKYAALILTGKISNTAHSYGRIIRDKQDNVVDIVEKKQLDRMEQDSLKYCGNEAWSKQQLYQVDEFNSGIVIACSKPYFEALGNIEATLTTSQHPPKYEYYATDFVSQLTKKGYRVRAFLVPEQETWKLEGANTVEELDKLGTKFWTFKS</sequence>
<dbReference type="Gene3D" id="3.90.550.10">
    <property type="entry name" value="Spore Coat Polysaccharide Biosynthesis Protein SpsA, Chain A"/>
    <property type="match status" value="1"/>
</dbReference>
<evidence type="ECO:0000313" key="8">
    <source>
        <dbReference type="EMBL" id="KAK4528291.1"/>
    </source>
</evidence>
<keyword evidence="5" id="KW-0472">Membrane</keyword>
<dbReference type="SUPFAM" id="SSF53448">
    <property type="entry name" value="Nucleotide-diphospho-sugar transferases"/>
    <property type="match status" value="1"/>
</dbReference>
<reference evidence="8 9" key="1">
    <citation type="submission" date="2022-07" db="EMBL/GenBank/DDBJ databases">
        <title>Genome-wide signatures of adaptation to extreme environments.</title>
        <authorList>
            <person name="Cho C.H."/>
            <person name="Yoon H.S."/>
        </authorList>
    </citation>
    <scope>NUCLEOTIDE SEQUENCE [LARGE SCALE GENOMIC DNA]</scope>
    <source>
        <strain evidence="8 9">108.79 E11</strain>
    </source>
</reference>
<feature type="signal peptide" evidence="6">
    <location>
        <begin position="1"/>
        <end position="23"/>
    </location>
</feature>
<keyword evidence="6" id="KW-0732">Signal</keyword>
<evidence type="ECO:0000256" key="6">
    <source>
        <dbReference type="SAM" id="SignalP"/>
    </source>
</evidence>
<dbReference type="PANTHER" id="PTHR43584:SF3">
    <property type="entry name" value="BIFUNCTIONAL PROTEIN GLMU"/>
    <property type="match status" value="1"/>
</dbReference>
<evidence type="ECO:0000313" key="9">
    <source>
        <dbReference type="Proteomes" id="UP001300502"/>
    </source>
</evidence>
<feature type="transmembrane region" description="Helical" evidence="5">
    <location>
        <begin position="87"/>
        <end position="105"/>
    </location>
</feature>
<dbReference type="InterPro" id="IPR025877">
    <property type="entry name" value="MobA-like_NTP_Trfase"/>
</dbReference>
<organism evidence="8 9">
    <name type="scientific">Galdieria yellowstonensis</name>
    <dbReference type="NCBI Taxonomy" id="3028027"/>
    <lineage>
        <taxon>Eukaryota</taxon>
        <taxon>Rhodophyta</taxon>
        <taxon>Bangiophyceae</taxon>
        <taxon>Galdieriales</taxon>
        <taxon>Galdieriaceae</taxon>
        <taxon>Galdieria</taxon>
    </lineage>
</organism>
<feature type="domain" description="MobA-like NTP transferase" evidence="7">
    <location>
        <begin position="162"/>
        <end position="281"/>
    </location>
</feature>
<dbReference type="InterPro" id="IPR050065">
    <property type="entry name" value="GlmU-like"/>
</dbReference>
<protein>
    <recommendedName>
        <fullName evidence="1">UDP-N-acetylglucosamine diphosphorylase</fullName>
        <ecNumber evidence="1">2.7.7.23</ecNumber>
    </recommendedName>
</protein>
<dbReference type="Pfam" id="PF12804">
    <property type="entry name" value="NTP_transf_3"/>
    <property type="match status" value="1"/>
</dbReference>
<dbReference type="EMBL" id="JANCYU010000062">
    <property type="protein sequence ID" value="KAK4528291.1"/>
    <property type="molecule type" value="Genomic_DNA"/>
</dbReference>
<evidence type="ECO:0000259" key="7">
    <source>
        <dbReference type="Pfam" id="PF12804"/>
    </source>
</evidence>
<keyword evidence="5" id="KW-0812">Transmembrane</keyword>
<keyword evidence="9" id="KW-1185">Reference proteome</keyword>
<feature type="chain" id="PRO_5043967597" description="UDP-N-acetylglucosamine diphosphorylase" evidence="6">
    <location>
        <begin position="24"/>
        <end position="436"/>
    </location>
</feature>
<dbReference type="Proteomes" id="UP001300502">
    <property type="component" value="Unassembled WGS sequence"/>
</dbReference>
<keyword evidence="5" id="KW-1133">Transmembrane helix</keyword>
<dbReference type="EC" id="2.7.7.23" evidence="1"/>
<evidence type="ECO:0000256" key="2">
    <source>
        <dbReference type="ARBA" id="ARBA00022679"/>
    </source>
</evidence>
<accession>A0AAV9IMK2</accession>
<name>A0AAV9IMK2_9RHOD</name>
<dbReference type="AlphaFoldDB" id="A0AAV9IMK2"/>
<evidence type="ECO:0000256" key="1">
    <source>
        <dbReference type="ARBA" id="ARBA00012457"/>
    </source>
</evidence>
<dbReference type="GO" id="GO:0003977">
    <property type="term" value="F:UDP-N-acetylglucosamine diphosphorylase activity"/>
    <property type="evidence" value="ECO:0007669"/>
    <property type="project" value="UniProtKB-EC"/>
</dbReference>
<evidence type="ECO:0000256" key="5">
    <source>
        <dbReference type="SAM" id="Phobius"/>
    </source>
</evidence>
<evidence type="ECO:0000256" key="4">
    <source>
        <dbReference type="ARBA" id="ARBA00048493"/>
    </source>
</evidence>
<proteinExistence type="predicted"/>
<keyword evidence="3" id="KW-0548">Nucleotidyltransferase</keyword>
<comment type="catalytic activity">
    <reaction evidence="4">
        <text>N-acetyl-alpha-D-glucosamine 1-phosphate + UTP + H(+) = UDP-N-acetyl-alpha-D-glucosamine + diphosphate</text>
        <dbReference type="Rhea" id="RHEA:13509"/>
        <dbReference type="ChEBI" id="CHEBI:15378"/>
        <dbReference type="ChEBI" id="CHEBI:33019"/>
        <dbReference type="ChEBI" id="CHEBI:46398"/>
        <dbReference type="ChEBI" id="CHEBI:57705"/>
        <dbReference type="ChEBI" id="CHEBI:57776"/>
        <dbReference type="EC" id="2.7.7.23"/>
    </reaction>
</comment>
<keyword evidence="2" id="KW-0808">Transferase</keyword>
<comment type="caution">
    <text evidence="8">The sequence shown here is derived from an EMBL/GenBank/DDBJ whole genome shotgun (WGS) entry which is preliminary data.</text>
</comment>
<dbReference type="InterPro" id="IPR029044">
    <property type="entry name" value="Nucleotide-diphossugar_trans"/>
</dbReference>
<evidence type="ECO:0000256" key="3">
    <source>
        <dbReference type="ARBA" id="ARBA00022695"/>
    </source>
</evidence>
<dbReference type="PANTHER" id="PTHR43584">
    <property type="entry name" value="NUCLEOTIDYL TRANSFERASE"/>
    <property type="match status" value="1"/>
</dbReference>
<gene>
    <name evidence="8" type="ORF">GAYE_SCF54G6228</name>
</gene>